<dbReference type="SUPFAM" id="SSF55785">
    <property type="entry name" value="PYP-like sensor domain (PAS domain)"/>
    <property type="match status" value="1"/>
</dbReference>
<dbReference type="InterPro" id="IPR003661">
    <property type="entry name" value="HisK_dim/P_dom"/>
</dbReference>
<dbReference type="Pfam" id="PF00512">
    <property type="entry name" value="HisKA"/>
    <property type="match status" value="1"/>
</dbReference>
<dbReference type="Proteomes" id="UP001281656">
    <property type="component" value="Unassembled WGS sequence"/>
</dbReference>
<reference evidence="9 10" key="1">
    <citation type="submission" date="2023-04" db="EMBL/GenBank/DDBJ databases">
        <title>Clostridium tannerae sp. nov., isolated from the fecal material of an alpaca.</title>
        <authorList>
            <person name="Miller S."/>
            <person name="Hendry M."/>
            <person name="King J."/>
            <person name="Sankaranarayanan K."/>
            <person name="Lawson P.A."/>
        </authorList>
    </citation>
    <scope>NUCLEOTIDE SEQUENCE [LARGE SCALE GENOMIC DNA]</scope>
    <source>
        <strain evidence="9 10">A1-XYC3</strain>
    </source>
</reference>
<feature type="transmembrane region" description="Helical" evidence="7">
    <location>
        <begin position="20"/>
        <end position="39"/>
    </location>
</feature>
<name>A0ABU4JRU7_9CLOT</name>
<dbReference type="EC" id="2.7.13.3" evidence="2"/>
<keyword evidence="4" id="KW-0808">Transferase</keyword>
<protein>
    <recommendedName>
        <fullName evidence="2">histidine kinase</fullName>
        <ecNumber evidence="2">2.7.13.3</ecNumber>
    </recommendedName>
</protein>
<keyword evidence="7" id="KW-0472">Membrane</keyword>
<keyword evidence="5" id="KW-0902">Two-component regulatory system</keyword>
<dbReference type="SUPFAM" id="SSF47384">
    <property type="entry name" value="Homodimeric domain of signal transducing histidine kinase"/>
    <property type="match status" value="1"/>
</dbReference>
<keyword evidence="3" id="KW-0597">Phosphoprotein</keyword>
<feature type="transmembrane region" description="Helical" evidence="7">
    <location>
        <begin position="135"/>
        <end position="153"/>
    </location>
</feature>
<sequence>MKNTTNSCETLDKFIHKKIIIIVILVIFLNLLIKNWLFTHIFIEYLTNIVGMSVCIIALNTYKICKNEFFAFLAVAFAFIFLFEFMQMAAYQGISIIGQSNYNLTVQLNLIKSYYSCITAVLAFRYIRTRLKINVIFYMFLSISFILLLSIFYFRVFPVCYIEGYGLTTFKKVSEFMICIMYIISIIKLRKAKFYFNQQVYSYLFYSLVLILASNVLFSLYINEYSTQNIVGHLLLILSYFFLYKAAVQSTLRAPFKFLFSELSIKNIRLNERNRELEYARKIAEDDRQRYKNLVENIQVPIIVKKGEKITFANKSALSLFKAKSQEELIGECLLKVVPEEHRDLVKTCIASQKEEGERNYHGLKLLALDGSYLYVDVSKLNIRYGGLNYSYFVFKDIAEKQKRKEVERKLKETMELEKLRTEFFANLSHEFRTPINVIYSALQVMDIYIKNENIYNITKYISTVRQNCYRLLRLVNNLIDITKIDAGFYKFNLKNCDIVSLVENTVESVLPYIQGNGMEITFDTDIEEKITACDPDMIERVMLNLISNSIKYRREYGGAITINIYNSDEGITISIKDNGIGIPLNKQSNIFERFVQANNLLTRKCEGSGIGLSIVKSLVEMHKGTITLISEEGEGSEFVIDIPLNITKGEECGKNLFVGGDIMEKVNIEFSDIYNLG</sequence>
<dbReference type="Gene3D" id="1.10.287.130">
    <property type="match status" value="1"/>
</dbReference>
<dbReference type="Pfam" id="PF00989">
    <property type="entry name" value="PAS"/>
    <property type="match status" value="1"/>
</dbReference>
<dbReference type="SMART" id="SM00091">
    <property type="entry name" value="PAS"/>
    <property type="match status" value="1"/>
</dbReference>
<evidence type="ECO:0000256" key="2">
    <source>
        <dbReference type="ARBA" id="ARBA00012438"/>
    </source>
</evidence>
<dbReference type="Gene3D" id="3.30.450.20">
    <property type="entry name" value="PAS domain"/>
    <property type="match status" value="1"/>
</dbReference>
<dbReference type="InterPro" id="IPR000014">
    <property type="entry name" value="PAS"/>
</dbReference>
<evidence type="ECO:0000256" key="5">
    <source>
        <dbReference type="ARBA" id="ARBA00023012"/>
    </source>
</evidence>
<feature type="transmembrane region" description="Helical" evidence="7">
    <location>
        <begin position="45"/>
        <end position="62"/>
    </location>
</feature>
<feature type="transmembrane region" description="Helical" evidence="7">
    <location>
        <begin position="228"/>
        <end position="247"/>
    </location>
</feature>
<evidence type="ECO:0000256" key="3">
    <source>
        <dbReference type="ARBA" id="ARBA00022553"/>
    </source>
</evidence>
<accession>A0ABU4JRU7</accession>
<evidence type="ECO:0000313" key="9">
    <source>
        <dbReference type="EMBL" id="MDW8800878.1"/>
    </source>
</evidence>
<dbReference type="InterPro" id="IPR036890">
    <property type="entry name" value="HATPase_C_sf"/>
</dbReference>
<feature type="transmembrane region" description="Helical" evidence="7">
    <location>
        <begin position="201"/>
        <end position="222"/>
    </location>
</feature>
<evidence type="ECO:0000259" key="8">
    <source>
        <dbReference type="PROSITE" id="PS50109"/>
    </source>
</evidence>
<keyword evidence="7" id="KW-1133">Transmembrane helix</keyword>
<proteinExistence type="predicted"/>
<comment type="catalytic activity">
    <reaction evidence="1">
        <text>ATP + protein L-histidine = ADP + protein N-phospho-L-histidine.</text>
        <dbReference type="EC" id="2.7.13.3"/>
    </reaction>
</comment>
<dbReference type="InterPro" id="IPR033425">
    <property type="entry name" value="MASE3"/>
</dbReference>
<dbReference type="InterPro" id="IPR005467">
    <property type="entry name" value="His_kinase_dom"/>
</dbReference>
<dbReference type="CDD" id="cd00082">
    <property type="entry name" value="HisKA"/>
    <property type="match status" value="1"/>
</dbReference>
<evidence type="ECO:0000256" key="4">
    <source>
        <dbReference type="ARBA" id="ARBA00022777"/>
    </source>
</evidence>
<dbReference type="PRINTS" id="PR00344">
    <property type="entry name" value="BCTRLSENSOR"/>
</dbReference>
<dbReference type="InterPro" id="IPR004358">
    <property type="entry name" value="Sig_transdc_His_kin-like_C"/>
</dbReference>
<gene>
    <name evidence="9" type="ORF">P8V03_06885</name>
</gene>
<dbReference type="NCBIfam" id="TIGR00229">
    <property type="entry name" value="sensory_box"/>
    <property type="match status" value="1"/>
</dbReference>
<dbReference type="InterPro" id="IPR003594">
    <property type="entry name" value="HATPase_dom"/>
</dbReference>
<evidence type="ECO:0000256" key="1">
    <source>
        <dbReference type="ARBA" id="ARBA00000085"/>
    </source>
</evidence>
<dbReference type="EMBL" id="JARUJP010000006">
    <property type="protein sequence ID" value="MDW8800878.1"/>
    <property type="molecule type" value="Genomic_DNA"/>
</dbReference>
<evidence type="ECO:0000256" key="7">
    <source>
        <dbReference type="SAM" id="Phobius"/>
    </source>
</evidence>
<dbReference type="SMART" id="SM00388">
    <property type="entry name" value="HisKA"/>
    <property type="match status" value="1"/>
</dbReference>
<dbReference type="Pfam" id="PF17159">
    <property type="entry name" value="MASE3"/>
    <property type="match status" value="1"/>
</dbReference>
<comment type="caution">
    <text evidence="9">The sequence shown here is derived from an EMBL/GenBank/DDBJ whole genome shotgun (WGS) entry which is preliminary data.</text>
</comment>
<feature type="domain" description="Histidine kinase" evidence="8">
    <location>
        <begin position="427"/>
        <end position="647"/>
    </location>
</feature>
<feature type="coiled-coil region" evidence="6">
    <location>
        <begin position="267"/>
        <end position="294"/>
    </location>
</feature>
<dbReference type="Pfam" id="PF02518">
    <property type="entry name" value="HATPase_c"/>
    <property type="match status" value="1"/>
</dbReference>
<evidence type="ECO:0000256" key="6">
    <source>
        <dbReference type="SAM" id="Coils"/>
    </source>
</evidence>
<keyword evidence="6" id="KW-0175">Coiled coil</keyword>
<dbReference type="InterPro" id="IPR035965">
    <property type="entry name" value="PAS-like_dom_sf"/>
</dbReference>
<keyword evidence="10" id="KW-1185">Reference proteome</keyword>
<dbReference type="SMART" id="SM00387">
    <property type="entry name" value="HATPase_c"/>
    <property type="match status" value="1"/>
</dbReference>
<organism evidence="9 10">
    <name type="scientific">Clostridium tanneri</name>
    <dbReference type="NCBI Taxonomy" id="3037988"/>
    <lineage>
        <taxon>Bacteria</taxon>
        <taxon>Bacillati</taxon>
        <taxon>Bacillota</taxon>
        <taxon>Clostridia</taxon>
        <taxon>Eubacteriales</taxon>
        <taxon>Clostridiaceae</taxon>
        <taxon>Clostridium</taxon>
    </lineage>
</organism>
<dbReference type="PANTHER" id="PTHR43547">
    <property type="entry name" value="TWO-COMPONENT HISTIDINE KINASE"/>
    <property type="match status" value="1"/>
</dbReference>
<keyword evidence="4" id="KW-0418">Kinase</keyword>
<keyword evidence="7" id="KW-0812">Transmembrane</keyword>
<dbReference type="InterPro" id="IPR013767">
    <property type="entry name" value="PAS_fold"/>
</dbReference>
<dbReference type="RefSeq" id="WP_261672487.1">
    <property type="nucleotide sequence ID" value="NZ_JARUJP010000006.1"/>
</dbReference>
<feature type="transmembrane region" description="Helical" evidence="7">
    <location>
        <begin position="110"/>
        <end position="128"/>
    </location>
</feature>
<dbReference type="Gene3D" id="3.30.565.10">
    <property type="entry name" value="Histidine kinase-like ATPase, C-terminal domain"/>
    <property type="match status" value="1"/>
</dbReference>
<dbReference type="SUPFAM" id="SSF55874">
    <property type="entry name" value="ATPase domain of HSP90 chaperone/DNA topoisomerase II/histidine kinase"/>
    <property type="match status" value="1"/>
</dbReference>
<dbReference type="InterPro" id="IPR036097">
    <property type="entry name" value="HisK_dim/P_sf"/>
</dbReference>
<dbReference type="CDD" id="cd00130">
    <property type="entry name" value="PAS"/>
    <property type="match status" value="1"/>
</dbReference>
<dbReference type="PANTHER" id="PTHR43547:SF2">
    <property type="entry name" value="HYBRID SIGNAL TRANSDUCTION HISTIDINE KINASE C"/>
    <property type="match status" value="1"/>
</dbReference>
<evidence type="ECO:0000313" key="10">
    <source>
        <dbReference type="Proteomes" id="UP001281656"/>
    </source>
</evidence>
<dbReference type="PROSITE" id="PS50109">
    <property type="entry name" value="HIS_KIN"/>
    <property type="match status" value="1"/>
</dbReference>
<feature type="transmembrane region" description="Helical" evidence="7">
    <location>
        <begin position="69"/>
        <end position="90"/>
    </location>
</feature>